<dbReference type="Proteomes" id="UP000543579">
    <property type="component" value="Unassembled WGS sequence"/>
</dbReference>
<accession>A0A7W5GEP9</accession>
<dbReference type="InterPro" id="IPR001173">
    <property type="entry name" value="Glyco_trans_2-like"/>
</dbReference>
<dbReference type="Pfam" id="PF00535">
    <property type="entry name" value="Glycos_transf_2"/>
    <property type="match status" value="1"/>
</dbReference>
<gene>
    <name evidence="2" type="ORF">FHS07_000427</name>
</gene>
<sequence length="295" mass="31439">MTHPMLFVVTTLGRLTALERLLGSVADQLGPRDRLIIVAQENADAVRDLVTTAGHADRVSVLTSARGASLGRNTGIDALSSADDDSLVMFPNDTTWFPEGAIEKIRRALGDAPAGAVTVETEIGPRFSLPAPGTPLDASTVWQVIEMSLVIRLDILRRVGGFDVEIGTGAASPWQAGEVTDLLMRTLDGEPSIGTDFVWTDAADVTVGGIAETAGLDPRERRWKLRAYGRGVGRVLALHPFPWWHRWGFVAAGLLVGVRRGGEYGLADGPAALLGRLEGVLGRTFGGSRATAVRR</sequence>
<evidence type="ECO:0000313" key="3">
    <source>
        <dbReference type="Proteomes" id="UP000543579"/>
    </source>
</evidence>
<proteinExistence type="predicted"/>
<dbReference type="SUPFAM" id="SSF53448">
    <property type="entry name" value="Nucleotide-diphospho-sugar transferases"/>
    <property type="match status" value="1"/>
</dbReference>
<reference evidence="2 3" key="1">
    <citation type="submission" date="2020-08" db="EMBL/GenBank/DDBJ databases">
        <title>Genomic Encyclopedia of Type Strains, Phase III (KMG-III): the genomes of soil and plant-associated and newly described type strains.</title>
        <authorList>
            <person name="Whitman W."/>
        </authorList>
    </citation>
    <scope>NUCLEOTIDE SEQUENCE [LARGE SCALE GENOMIC DNA]</scope>
    <source>
        <strain evidence="2 3">CECT 8356</strain>
    </source>
</reference>
<evidence type="ECO:0000313" key="2">
    <source>
        <dbReference type="EMBL" id="MBB3156743.1"/>
    </source>
</evidence>
<dbReference type="RefSeq" id="WP_183418263.1">
    <property type="nucleotide sequence ID" value="NZ_JACHXY010000001.1"/>
</dbReference>
<dbReference type="Gene3D" id="3.90.550.10">
    <property type="entry name" value="Spore Coat Polysaccharide Biosynthesis Protein SpsA, Chain A"/>
    <property type="match status" value="1"/>
</dbReference>
<feature type="domain" description="Glycosyltransferase 2-like" evidence="1">
    <location>
        <begin position="8"/>
        <end position="120"/>
    </location>
</feature>
<name>A0A7W5GEP9_9MICO</name>
<dbReference type="EMBL" id="JACHXY010000001">
    <property type="protein sequence ID" value="MBB3156743.1"/>
    <property type="molecule type" value="Genomic_DNA"/>
</dbReference>
<evidence type="ECO:0000259" key="1">
    <source>
        <dbReference type="Pfam" id="PF00535"/>
    </source>
</evidence>
<comment type="caution">
    <text evidence="2">The sequence shown here is derived from an EMBL/GenBank/DDBJ whole genome shotgun (WGS) entry which is preliminary data.</text>
</comment>
<organism evidence="2 3">
    <name type="scientific">Microbacterium proteolyticum</name>
    <dbReference type="NCBI Taxonomy" id="1572644"/>
    <lineage>
        <taxon>Bacteria</taxon>
        <taxon>Bacillati</taxon>
        <taxon>Actinomycetota</taxon>
        <taxon>Actinomycetes</taxon>
        <taxon>Micrococcales</taxon>
        <taxon>Microbacteriaceae</taxon>
        <taxon>Microbacterium</taxon>
    </lineage>
</organism>
<dbReference type="AlphaFoldDB" id="A0A7W5GEP9"/>
<protein>
    <recommendedName>
        <fullName evidence="1">Glycosyltransferase 2-like domain-containing protein</fullName>
    </recommendedName>
</protein>
<dbReference type="InterPro" id="IPR029044">
    <property type="entry name" value="Nucleotide-diphossugar_trans"/>
</dbReference>